<evidence type="ECO:0000313" key="3">
    <source>
        <dbReference type="Proteomes" id="UP001207408"/>
    </source>
</evidence>
<evidence type="ECO:0000259" key="1">
    <source>
        <dbReference type="SMART" id="SM00382"/>
    </source>
</evidence>
<accession>A0AAE3MJ68</accession>
<dbReference type="PANTHER" id="PTHR42990">
    <property type="entry name" value="ATPASE"/>
    <property type="match status" value="1"/>
</dbReference>
<keyword evidence="3" id="KW-1185">Reference proteome</keyword>
<dbReference type="PANTHER" id="PTHR42990:SF1">
    <property type="entry name" value="AAA+ ATPASE DOMAIN-CONTAINING PROTEIN"/>
    <property type="match status" value="1"/>
</dbReference>
<dbReference type="InterPro" id="IPR041682">
    <property type="entry name" value="AAA_14"/>
</dbReference>
<dbReference type="SUPFAM" id="SSF52540">
    <property type="entry name" value="P-loop containing nucleoside triphosphate hydrolases"/>
    <property type="match status" value="1"/>
</dbReference>
<organism evidence="2 3">
    <name type="scientific">Plebeiibacterium marinum</name>
    <dbReference type="NCBI Taxonomy" id="2992111"/>
    <lineage>
        <taxon>Bacteria</taxon>
        <taxon>Pseudomonadati</taxon>
        <taxon>Bacteroidota</taxon>
        <taxon>Bacteroidia</taxon>
        <taxon>Marinilabiliales</taxon>
        <taxon>Marinilabiliaceae</taxon>
        <taxon>Plebeiibacterium</taxon>
    </lineage>
</organism>
<comment type="caution">
    <text evidence="2">The sequence shown here is derived from an EMBL/GenBank/DDBJ whole genome shotgun (WGS) entry which is preliminary data.</text>
</comment>
<protein>
    <submittedName>
        <fullName evidence="2">AAA family ATPase</fullName>
    </submittedName>
</protein>
<dbReference type="Proteomes" id="UP001207408">
    <property type="component" value="Unassembled WGS sequence"/>
</dbReference>
<sequence>MDKLFEKSIQKFRKVPTAFKRYLLDRVEWDNRLIGIKGARGAGKTTLLLQYAKDQLPIDKQTLYVSLDDLYFTENKLVDLADNFVKRGGRYLLLDEVHRYGNWSQELKNIYDDQPDLYVVFTGSSMMHLNKASGDLSRRAVMYELNGLSFREFLNFSLKTDYKPVGFDELINSHTGIAADIVDSLRPLAYFNDYLKYGYYPYFKESVGLYPQKLAETISLALNIDLPSTADITFGSIEKIRLLLHIIAESVPFKPNITKLSERTGIGRNNLIQYIRYLEDLRIVRGLYPDVKGIGLLQKPEKLFLHHPNLQYALSEDVVNIGNVRESFFINQLSSIGKLSYTKDGDFALGNYIFEIGGKKKTNKQVKHLENSFVVTDDVEIGIDHKLPLWLFGFLY</sequence>
<dbReference type="AlphaFoldDB" id="A0AAE3MJ68"/>
<dbReference type="InterPro" id="IPR027417">
    <property type="entry name" value="P-loop_NTPase"/>
</dbReference>
<feature type="domain" description="AAA+ ATPase" evidence="1">
    <location>
        <begin position="30"/>
        <end position="148"/>
    </location>
</feature>
<evidence type="ECO:0000313" key="2">
    <source>
        <dbReference type="EMBL" id="MCW3808037.1"/>
    </source>
</evidence>
<dbReference type="RefSeq" id="WP_301202576.1">
    <property type="nucleotide sequence ID" value="NZ_JAPDPI010000081.1"/>
</dbReference>
<proteinExistence type="predicted"/>
<dbReference type="SMART" id="SM00382">
    <property type="entry name" value="AAA"/>
    <property type="match status" value="1"/>
</dbReference>
<name>A0AAE3MJ68_9BACT</name>
<dbReference type="Pfam" id="PF13173">
    <property type="entry name" value="AAA_14"/>
    <property type="match status" value="1"/>
</dbReference>
<reference evidence="2" key="1">
    <citation type="submission" date="2022-10" db="EMBL/GenBank/DDBJ databases">
        <authorList>
            <person name="Yu W.X."/>
        </authorList>
    </citation>
    <scope>NUCLEOTIDE SEQUENCE</scope>
    <source>
        <strain evidence="2">D04</strain>
    </source>
</reference>
<gene>
    <name evidence="2" type="ORF">OM074_20605</name>
</gene>
<dbReference type="EMBL" id="JAPDPI010000081">
    <property type="protein sequence ID" value="MCW3808037.1"/>
    <property type="molecule type" value="Genomic_DNA"/>
</dbReference>
<dbReference type="InterPro" id="IPR003593">
    <property type="entry name" value="AAA+_ATPase"/>
</dbReference>
<dbReference type="Gene3D" id="3.40.50.300">
    <property type="entry name" value="P-loop containing nucleotide triphosphate hydrolases"/>
    <property type="match status" value="1"/>
</dbReference>